<dbReference type="Proteomes" id="UP001295740">
    <property type="component" value="Unassembled WGS sequence"/>
</dbReference>
<keyword evidence="3" id="KW-1185">Reference proteome</keyword>
<dbReference type="SUPFAM" id="SSF52540">
    <property type="entry name" value="P-loop containing nucleoside triphosphate hydrolases"/>
    <property type="match status" value="1"/>
</dbReference>
<name>A0AAI8VKR0_9PEZI</name>
<dbReference type="Gene3D" id="3.40.50.300">
    <property type="entry name" value="P-loop containing nucleotide triphosphate hydrolases"/>
    <property type="match status" value="1"/>
</dbReference>
<gene>
    <name evidence="2" type="ORF">KHLLAP_LOCUS6825</name>
</gene>
<evidence type="ECO:0000256" key="1">
    <source>
        <dbReference type="SAM" id="MobiDB-lite"/>
    </source>
</evidence>
<evidence type="ECO:0000313" key="2">
    <source>
        <dbReference type="EMBL" id="CAJ2506357.1"/>
    </source>
</evidence>
<feature type="region of interest" description="Disordered" evidence="1">
    <location>
        <begin position="1"/>
        <end position="45"/>
    </location>
</feature>
<accession>A0AAI8VKR0</accession>
<dbReference type="AlphaFoldDB" id="A0AAI8VKR0"/>
<reference evidence="2" key="1">
    <citation type="submission" date="2023-10" db="EMBL/GenBank/DDBJ databases">
        <authorList>
            <person name="Hackl T."/>
        </authorList>
    </citation>
    <scope>NUCLEOTIDE SEQUENCE</scope>
</reference>
<evidence type="ECO:0000313" key="3">
    <source>
        <dbReference type="Proteomes" id="UP001295740"/>
    </source>
</evidence>
<sequence length="213" mass="24304">MDGPDSLPNSFEEQDDFLPQENRADEKMDVHLSQCKGKGPEEDKRDLHLMNPDSLLGYNPTPRGLVIMRVDDQVANAYNSGASWAEMHRQKSMLPVILIVGRAASGKSTLAARLAKDFGFYHVSLHEHCQEMARWLKKDHIPELPHCVNVMIRRGEPMHTGLLVSHRLDPRTSLFDYHTANVRKENRTSISFLSCWWSSRGRHGTYLMVSPEL</sequence>
<organism evidence="2 3">
    <name type="scientific">Anthostomella pinea</name>
    <dbReference type="NCBI Taxonomy" id="933095"/>
    <lineage>
        <taxon>Eukaryota</taxon>
        <taxon>Fungi</taxon>
        <taxon>Dikarya</taxon>
        <taxon>Ascomycota</taxon>
        <taxon>Pezizomycotina</taxon>
        <taxon>Sordariomycetes</taxon>
        <taxon>Xylariomycetidae</taxon>
        <taxon>Xylariales</taxon>
        <taxon>Xylariaceae</taxon>
        <taxon>Anthostomella</taxon>
    </lineage>
</organism>
<proteinExistence type="predicted"/>
<dbReference type="InterPro" id="IPR027417">
    <property type="entry name" value="P-loop_NTPase"/>
</dbReference>
<comment type="caution">
    <text evidence="2">The sequence shown here is derived from an EMBL/GenBank/DDBJ whole genome shotgun (WGS) entry which is preliminary data.</text>
</comment>
<protein>
    <submittedName>
        <fullName evidence="2">Uu.00g004870.m01.CDS01</fullName>
    </submittedName>
</protein>
<dbReference type="EMBL" id="CAUWAG010000008">
    <property type="protein sequence ID" value="CAJ2506357.1"/>
    <property type="molecule type" value="Genomic_DNA"/>
</dbReference>